<name>A0A1Y3B7F1_EURMA</name>
<dbReference type="PANTHER" id="PTHR11733:SF167">
    <property type="entry name" value="FI17812P1-RELATED"/>
    <property type="match status" value="1"/>
</dbReference>
<dbReference type="InterPro" id="IPR018497">
    <property type="entry name" value="Peptidase_M13_C"/>
</dbReference>
<keyword evidence="6" id="KW-0862">Zinc</keyword>
<evidence type="ECO:0000259" key="8">
    <source>
        <dbReference type="Pfam" id="PF01431"/>
    </source>
</evidence>
<evidence type="ECO:0000256" key="3">
    <source>
        <dbReference type="ARBA" id="ARBA00022670"/>
    </source>
</evidence>
<comment type="cofactor">
    <cofactor evidence="1">
        <name>Zn(2+)</name>
        <dbReference type="ChEBI" id="CHEBI:29105"/>
    </cofactor>
</comment>
<keyword evidence="7" id="KW-0482">Metalloprotease</keyword>
<accession>A0A1Y3B7F1</accession>
<dbReference type="AlphaFoldDB" id="A0A1Y3B7F1"/>
<dbReference type="EMBL" id="MUJZ01035846">
    <property type="protein sequence ID" value="OTF76771.1"/>
    <property type="molecule type" value="Genomic_DNA"/>
</dbReference>
<dbReference type="GO" id="GO:0004222">
    <property type="term" value="F:metalloendopeptidase activity"/>
    <property type="evidence" value="ECO:0007669"/>
    <property type="project" value="InterPro"/>
</dbReference>
<keyword evidence="3" id="KW-0645">Protease</keyword>
<evidence type="ECO:0000313" key="10">
    <source>
        <dbReference type="EMBL" id="OTF76771.1"/>
    </source>
</evidence>
<dbReference type="GO" id="GO:0005886">
    <property type="term" value="C:plasma membrane"/>
    <property type="evidence" value="ECO:0007669"/>
    <property type="project" value="TreeGrafter"/>
</dbReference>
<dbReference type="Gene3D" id="3.40.390.10">
    <property type="entry name" value="Collagenase (Catalytic Domain)"/>
    <property type="match status" value="1"/>
</dbReference>
<evidence type="ECO:0000256" key="4">
    <source>
        <dbReference type="ARBA" id="ARBA00022723"/>
    </source>
</evidence>
<dbReference type="CDD" id="cd08662">
    <property type="entry name" value="M13"/>
    <property type="match status" value="1"/>
</dbReference>
<sequence length="409" mass="47954">MDIIFLPFTDIQQNFYSTESREGLKAMKKQCLEPLLQSIPYLMTRIYAEQHLPMNERNNARHIIEMVKNSFIESMRKKNWIDEPKRELIEKVEQININVGYPDWLMDDKNLENFHINLNYTIQEKRKNDTLTLLQYYSNVQELKMLHLLSQIGERVNKSHFWDPLPLHVGATYDYVGHIISTFIFCLKYFCLHFFKNSQLAIPMGLLQPPFYEDDRPFYLNYASLGSFFGHEMGHSVTPRYSEFDQLLPPWNMNILKDYLFKAQCFVSQYTNYYDKEADLHLDGTRTFEEDMSDLAGIQAAYYAYQEAAKRLAMTNGTNLPGQSSSSMTTQRIQELPEFSIDMLFFISFAQKWCRFSTHVQTRMRISKSVHSPGKYRVNGALSNLDIFAKAFNCPIGSAMNPAKRCESW</sequence>
<reference evidence="10 11" key="1">
    <citation type="submission" date="2017-03" db="EMBL/GenBank/DDBJ databases">
        <title>Genome Survey of Euroglyphus maynei.</title>
        <authorList>
            <person name="Arlian L.G."/>
            <person name="Morgan M.S."/>
            <person name="Rider S.D."/>
        </authorList>
    </citation>
    <scope>NUCLEOTIDE SEQUENCE [LARGE SCALE GENOMIC DNA]</scope>
    <source>
        <strain evidence="10">Arlian Lab</strain>
        <tissue evidence="10">Whole body</tissue>
    </source>
</reference>
<evidence type="ECO:0000256" key="2">
    <source>
        <dbReference type="ARBA" id="ARBA00007357"/>
    </source>
</evidence>
<dbReference type="Pfam" id="PF05649">
    <property type="entry name" value="Peptidase_M13_N"/>
    <property type="match status" value="1"/>
</dbReference>
<dbReference type="PRINTS" id="PR00786">
    <property type="entry name" value="NEPRILYSIN"/>
</dbReference>
<dbReference type="InterPro" id="IPR000718">
    <property type="entry name" value="Peptidase_M13"/>
</dbReference>
<dbReference type="InterPro" id="IPR008753">
    <property type="entry name" value="Peptidase_M13_N"/>
</dbReference>
<organism evidence="10 11">
    <name type="scientific">Euroglyphus maynei</name>
    <name type="common">Mayne's house dust mite</name>
    <dbReference type="NCBI Taxonomy" id="6958"/>
    <lineage>
        <taxon>Eukaryota</taxon>
        <taxon>Metazoa</taxon>
        <taxon>Ecdysozoa</taxon>
        <taxon>Arthropoda</taxon>
        <taxon>Chelicerata</taxon>
        <taxon>Arachnida</taxon>
        <taxon>Acari</taxon>
        <taxon>Acariformes</taxon>
        <taxon>Sarcoptiformes</taxon>
        <taxon>Astigmata</taxon>
        <taxon>Psoroptidia</taxon>
        <taxon>Analgoidea</taxon>
        <taxon>Pyroglyphidae</taxon>
        <taxon>Pyroglyphinae</taxon>
        <taxon>Euroglyphus</taxon>
    </lineage>
</organism>
<dbReference type="OrthoDB" id="6513663at2759"/>
<dbReference type="GO" id="GO:0046872">
    <property type="term" value="F:metal ion binding"/>
    <property type="evidence" value="ECO:0007669"/>
    <property type="project" value="UniProtKB-KW"/>
</dbReference>
<feature type="domain" description="Peptidase M13 N-terminal" evidence="9">
    <location>
        <begin position="7"/>
        <end position="102"/>
    </location>
</feature>
<dbReference type="PANTHER" id="PTHR11733">
    <property type="entry name" value="ZINC METALLOPROTEASE FAMILY M13 NEPRILYSIN-RELATED"/>
    <property type="match status" value="1"/>
</dbReference>
<evidence type="ECO:0000256" key="1">
    <source>
        <dbReference type="ARBA" id="ARBA00001947"/>
    </source>
</evidence>
<dbReference type="InterPro" id="IPR024079">
    <property type="entry name" value="MetalloPept_cat_dom_sf"/>
</dbReference>
<gene>
    <name evidence="10" type="ORF">BLA29_001760</name>
</gene>
<keyword evidence="4" id="KW-0479">Metal-binding</keyword>
<evidence type="ECO:0000259" key="9">
    <source>
        <dbReference type="Pfam" id="PF05649"/>
    </source>
</evidence>
<evidence type="ECO:0000256" key="6">
    <source>
        <dbReference type="ARBA" id="ARBA00022833"/>
    </source>
</evidence>
<dbReference type="Gene3D" id="1.10.1380.10">
    <property type="entry name" value="Neutral endopeptidase , domain2"/>
    <property type="match status" value="1"/>
</dbReference>
<keyword evidence="5" id="KW-0378">Hydrolase</keyword>
<comment type="similarity">
    <text evidence="2">Belongs to the peptidase M13 family.</text>
</comment>
<dbReference type="Pfam" id="PF01431">
    <property type="entry name" value="Peptidase_M13"/>
    <property type="match status" value="1"/>
</dbReference>
<evidence type="ECO:0000256" key="7">
    <source>
        <dbReference type="ARBA" id="ARBA00023049"/>
    </source>
</evidence>
<comment type="caution">
    <text evidence="10">The sequence shown here is derived from an EMBL/GenBank/DDBJ whole genome shotgun (WGS) entry which is preliminary data.</text>
</comment>
<dbReference type="PROSITE" id="PS51885">
    <property type="entry name" value="NEPRILYSIN"/>
    <property type="match status" value="1"/>
</dbReference>
<feature type="domain" description="Peptidase M13 C-terminal" evidence="8">
    <location>
        <begin position="198"/>
        <end position="407"/>
    </location>
</feature>
<keyword evidence="11" id="KW-1185">Reference proteome</keyword>
<dbReference type="GO" id="GO:0016485">
    <property type="term" value="P:protein processing"/>
    <property type="evidence" value="ECO:0007669"/>
    <property type="project" value="TreeGrafter"/>
</dbReference>
<proteinExistence type="inferred from homology"/>
<protein>
    <submittedName>
        <fullName evidence="10">Neprilysin-like protein</fullName>
    </submittedName>
</protein>
<evidence type="ECO:0000313" key="11">
    <source>
        <dbReference type="Proteomes" id="UP000194236"/>
    </source>
</evidence>
<dbReference type="Proteomes" id="UP000194236">
    <property type="component" value="Unassembled WGS sequence"/>
</dbReference>
<dbReference type="InterPro" id="IPR042089">
    <property type="entry name" value="Peptidase_M13_dom_2"/>
</dbReference>
<dbReference type="SUPFAM" id="SSF55486">
    <property type="entry name" value="Metalloproteases ('zincins'), catalytic domain"/>
    <property type="match status" value="1"/>
</dbReference>
<evidence type="ECO:0000256" key="5">
    <source>
        <dbReference type="ARBA" id="ARBA00022801"/>
    </source>
</evidence>